<comment type="cofactor">
    <cofactor evidence="8">
        <name>a divalent metal cation</name>
        <dbReference type="ChEBI" id="CHEBI:60240"/>
    </cofactor>
    <text evidence="8">Binds 2 divalent metal cations per subunit.</text>
</comment>
<protein>
    <submittedName>
        <fullName evidence="9">M42 family metallopeptidase</fullName>
    </submittedName>
</protein>
<gene>
    <name evidence="9" type="ORF">H8711_10780</name>
</gene>
<dbReference type="Pfam" id="PF05343">
    <property type="entry name" value="Peptidase_M42"/>
    <property type="match status" value="1"/>
</dbReference>
<evidence type="ECO:0000256" key="2">
    <source>
        <dbReference type="ARBA" id="ARBA00022438"/>
    </source>
</evidence>
<keyword evidence="10" id="KW-1185">Reference proteome</keyword>
<comment type="caution">
    <text evidence="9">The sequence shown here is derived from an EMBL/GenBank/DDBJ whole genome shotgun (WGS) entry which is preliminary data.</text>
</comment>
<evidence type="ECO:0000256" key="7">
    <source>
        <dbReference type="PIRSR" id="PIRSR001123-1"/>
    </source>
</evidence>
<keyword evidence="5" id="KW-0378">Hydrolase</keyword>
<sequence length="340" mass="36103">MIELLEQLALIPGVSGDEGAVAARIAEEIKGHCDECVTDPLGNLLVYKKGKKRAKNRVMLAAHMDEVGFIVTAIGEDGLLRFDTVGGIDARVIAGKPVLVGKNRLPGVVGLKPVHLLESEERDKIPKVDELYLDIGANSREQAAATVRLGDRAIFDSDFVRFGEGLIKGRALDDRAGCAALVEMIRGELEYDAWFAFTVQEETGTSGAKTAAFTQDPDYAIVVETTTAGDVGGAPEERQVCRLGSGPVVSFMDKGTIYDPELFGLALAVAAREGVPAQVKEGVFGGNDSRSIQCARGGVRTIALSIPCRYLHSPSCVLHGGDAEDTLRLTRALAAALAAR</sequence>
<dbReference type="SUPFAM" id="SSF101821">
    <property type="entry name" value="Aminopeptidase/glucanase lid domain"/>
    <property type="match status" value="1"/>
</dbReference>
<dbReference type="SUPFAM" id="SSF53187">
    <property type="entry name" value="Zn-dependent exopeptidases"/>
    <property type="match status" value="1"/>
</dbReference>
<dbReference type="RefSeq" id="WP_249283453.1">
    <property type="nucleotide sequence ID" value="NZ_JACRST010000019.1"/>
</dbReference>
<keyword evidence="4 8" id="KW-0479">Metal-binding</keyword>
<feature type="binding site" evidence="8">
    <location>
        <position position="173"/>
    </location>
    <ligand>
        <name>Zn(2+)</name>
        <dbReference type="ChEBI" id="CHEBI:29105"/>
        <label>2</label>
    </ligand>
</feature>
<dbReference type="AlphaFoldDB" id="A0A926E1L6"/>
<name>A0A926E1L6_9FIRM</name>
<evidence type="ECO:0000256" key="1">
    <source>
        <dbReference type="ARBA" id="ARBA00006272"/>
    </source>
</evidence>
<keyword evidence="2" id="KW-0031">Aminopeptidase</keyword>
<evidence type="ECO:0000256" key="3">
    <source>
        <dbReference type="ARBA" id="ARBA00022670"/>
    </source>
</evidence>
<feature type="binding site" evidence="8">
    <location>
        <position position="312"/>
    </location>
    <ligand>
        <name>Zn(2+)</name>
        <dbReference type="ChEBI" id="CHEBI:29105"/>
        <label>2</label>
    </ligand>
</feature>
<dbReference type="Proteomes" id="UP000653127">
    <property type="component" value="Unassembled WGS sequence"/>
</dbReference>
<evidence type="ECO:0000313" key="9">
    <source>
        <dbReference type="EMBL" id="MBC8547409.1"/>
    </source>
</evidence>
<dbReference type="PIRSF" id="PIRSF001123">
    <property type="entry name" value="PepA_GA"/>
    <property type="match status" value="1"/>
</dbReference>
<feature type="binding site" evidence="8">
    <location>
        <position position="202"/>
    </location>
    <ligand>
        <name>Zn(2+)</name>
        <dbReference type="ChEBI" id="CHEBI:29105"/>
        <label>2</label>
    </ligand>
</feature>
<proteinExistence type="inferred from homology"/>
<dbReference type="PANTHER" id="PTHR32481:SF5">
    <property type="entry name" value="ENDOGLUCANASE"/>
    <property type="match status" value="1"/>
</dbReference>
<dbReference type="InterPro" id="IPR051464">
    <property type="entry name" value="Peptidase_M42_aminopept"/>
</dbReference>
<evidence type="ECO:0000313" key="10">
    <source>
        <dbReference type="Proteomes" id="UP000653127"/>
    </source>
</evidence>
<feature type="binding site" evidence="8">
    <location>
        <position position="63"/>
    </location>
    <ligand>
        <name>Zn(2+)</name>
        <dbReference type="ChEBI" id="CHEBI:29105"/>
        <label>1</label>
    </ligand>
</feature>
<dbReference type="EMBL" id="JACRST010000019">
    <property type="protein sequence ID" value="MBC8547409.1"/>
    <property type="molecule type" value="Genomic_DNA"/>
</dbReference>
<dbReference type="Gene3D" id="2.40.30.40">
    <property type="entry name" value="Peptidase M42, domain 2"/>
    <property type="match status" value="1"/>
</dbReference>
<feature type="binding site" evidence="8">
    <location>
        <position position="173"/>
    </location>
    <ligand>
        <name>Zn(2+)</name>
        <dbReference type="ChEBI" id="CHEBI:29105"/>
        <label>1</label>
    </ligand>
</feature>
<dbReference type="GO" id="GO:0006508">
    <property type="term" value="P:proteolysis"/>
    <property type="evidence" value="ECO:0007669"/>
    <property type="project" value="UniProtKB-KW"/>
</dbReference>
<dbReference type="CDD" id="cd05656">
    <property type="entry name" value="M42_Frv"/>
    <property type="match status" value="1"/>
</dbReference>
<keyword evidence="3" id="KW-0645">Protease</keyword>
<feature type="binding site" evidence="8">
    <location>
        <position position="224"/>
    </location>
    <ligand>
        <name>Zn(2+)</name>
        <dbReference type="ChEBI" id="CHEBI:29105"/>
        <label>1</label>
    </ligand>
</feature>
<evidence type="ECO:0000256" key="8">
    <source>
        <dbReference type="PIRSR" id="PIRSR001123-2"/>
    </source>
</evidence>
<dbReference type="InterPro" id="IPR008007">
    <property type="entry name" value="Peptidase_M42"/>
</dbReference>
<evidence type="ECO:0000256" key="4">
    <source>
        <dbReference type="ARBA" id="ARBA00022723"/>
    </source>
</evidence>
<evidence type="ECO:0000256" key="6">
    <source>
        <dbReference type="PIRNR" id="PIRNR001123"/>
    </source>
</evidence>
<reference evidence="9" key="1">
    <citation type="submission" date="2020-08" db="EMBL/GenBank/DDBJ databases">
        <title>Genome public.</title>
        <authorList>
            <person name="Liu C."/>
            <person name="Sun Q."/>
        </authorList>
    </citation>
    <scope>NUCLEOTIDE SEQUENCE</scope>
    <source>
        <strain evidence="9">NSJ-31</strain>
    </source>
</reference>
<feature type="active site" description="Proton acceptor" evidence="7">
    <location>
        <position position="201"/>
    </location>
</feature>
<dbReference type="GO" id="GO:0004177">
    <property type="term" value="F:aminopeptidase activity"/>
    <property type="evidence" value="ECO:0007669"/>
    <property type="project" value="UniProtKB-UniRule"/>
</dbReference>
<dbReference type="PANTHER" id="PTHR32481">
    <property type="entry name" value="AMINOPEPTIDASE"/>
    <property type="match status" value="1"/>
</dbReference>
<dbReference type="InterPro" id="IPR023367">
    <property type="entry name" value="Peptidase_M42_dom2"/>
</dbReference>
<evidence type="ECO:0000256" key="5">
    <source>
        <dbReference type="ARBA" id="ARBA00022801"/>
    </source>
</evidence>
<accession>A0A926E1L6</accession>
<comment type="similarity">
    <text evidence="1 6">Belongs to the peptidase M42 family.</text>
</comment>
<dbReference type="Gene3D" id="3.40.630.10">
    <property type="entry name" value="Zn peptidases"/>
    <property type="match status" value="1"/>
</dbReference>
<dbReference type="GO" id="GO:0046872">
    <property type="term" value="F:metal ion binding"/>
    <property type="evidence" value="ECO:0007669"/>
    <property type="project" value="UniProtKB-UniRule"/>
</dbReference>
<organism evidence="9 10">
    <name type="scientific">Ligaoa zhengdingensis</name>
    <dbReference type="NCBI Taxonomy" id="2763658"/>
    <lineage>
        <taxon>Bacteria</taxon>
        <taxon>Bacillati</taxon>
        <taxon>Bacillota</taxon>
        <taxon>Clostridia</taxon>
        <taxon>Eubacteriales</taxon>
        <taxon>Oscillospiraceae</taxon>
        <taxon>Ligaoa</taxon>
    </lineage>
</organism>